<reference evidence="4" key="1">
    <citation type="submission" date="2018-05" db="EMBL/GenBank/DDBJ databases">
        <authorList>
            <person name="Lanie J.A."/>
            <person name="Ng W.-L."/>
            <person name="Kazmierczak K.M."/>
            <person name="Andrzejewski T.M."/>
            <person name="Davidsen T.M."/>
            <person name="Wayne K.J."/>
            <person name="Tettelin H."/>
            <person name="Glass J.I."/>
            <person name="Rusch D."/>
            <person name="Podicherti R."/>
            <person name="Tsui H.-C.T."/>
            <person name="Winkler M.E."/>
        </authorList>
    </citation>
    <scope>NUCLEOTIDE SEQUENCE</scope>
</reference>
<proteinExistence type="predicted"/>
<dbReference type="PANTHER" id="PTHR46401:SF2">
    <property type="entry name" value="GLYCOSYLTRANSFERASE WBBK-RELATED"/>
    <property type="match status" value="1"/>
</dbReference>
<dbReference type="InterPro" id="IPR001296">
    <property type="entry name" value="Glyco_trans_1"/>
</dbReference>
<keyword evidence="1" id="KW-0808">Transferase</keyword>
<dbReference type="InterPro" id="IPR028098">
    <property type="entry name" value="Glyco_trans_4-like_N"/>
</dbReference>
<evidence type="ECO:0000259" key="3">
    <source>
        <dbReference type="Pfam" id="PF13439"/>
    </source>
</evidence>
<feature type="non-terminal residue" evidence="4">
    <location>
        <position position="1"/>
    </location>
</feature>
<dbReference type="GO" id="GO:0016757">
    <property type="term" value="F:glycosyltransferase activity"/>
    <property type="evidence" value="ECO:0007669"/>
    <property type="project" value="InterPro"/>
</dbReference>
<dbReference type="SUPFAM" id="SSF53756">
    <property type="entry name" value="UDP-Glycosyltransferase/glycogen phosphorylase"/>
    <property type="match status" value="1"/>
</dbReference>
<dbReference type="CDD" id="cd03809">
    <property type="entry name" value="GT4_MtfB-like"/>
    <property type="match status" value="1"/>
</dbReference>
<gene>
    <name evidence="4" type="ORF">METZ01_LOCUS76935</name>
</gene>
<dbReference type="AlphaFoldDB" id="A0A381U8N4"/>
<dbReference type="PANTHER" id="PTHR46401">
    <property type="entry name" value="GLYCOSYLTRANSFERASE WBBK-RELATED"/>
    <property type="match status" value="1"/>
</dbReference>
<dbReference type="EMBL" id="UINC01005871">
    <property type="protein sequence ID" value="SVA24081.1"/>
    <property type="molecule type" value="Genomic_DNA"/>
</dbReference>
<evidence type="ECO:0000313" key="4">
    <source>
        <dbReference type="EMBL" id="SVA24081.1"/>
    </source>
</evidence>
<organism evidence="4">
    <name type="scientific">marine metagenome</name>
    <dbReference type="NCBI Taxonomy" id="408172"/>
    <lineage>
        <taxon>unclassified sequences</taxon>
        <taxon>metagenomes</taxon>
        <taxon>ecological metagenomes</taxon>
    </lineage>
</organism>
<name>A0A381U8N4_9ZZZZ</name>
<feature type="domain" description="Glycosyl transferase family 1" evidence="2">
    <location>
        <begin position="175"/>
        <end position="327"/>
    </location>
</feature>
<accession>A0A381U8N4</accession>
<protein>
    <submittedName>
        <fullName evidence="4">Uncharacterized protein</fullName>
    </submittedName>
</protein>
<dbReference type="Pfam" id="PF13439">
    <property type="entry name" value="Glyco_transf_4"/>
    <property type="match status" value="1"/>
</dbReference>
<evidence type="ECO:0000259" key="2">
    <source>
        <dbReference type="Pfam" id="PF00534"/>
    </source>
</evidence>
<dbReference type="Gene3D" id="3.40.50.2000">
    <property type="entry name" value="Glycogen Phosphorylase B"/>
    <property type="match status" value="2"/>
</dbReference>
<dbReference type="Pfam" id="PF00534">
    <property type="entry name" value="Glycos_transf_1"/>
    <property type="match status" value="1"/>
</dbReference>
<evidence type="ECO:0000256" key="1">
    <source>
        <dbReference type="ARBA" id="ARBA00022679"/>
    </source>
</evidence>
<sequence length="357" mass="39829">VTINLLWLRPGRVGGSERYAIQLLKSLCQVPDRPSIELVTSPETYAAHPFLAEQFAINQQKVRWGRLGRILQERRLFRANLASPLIHHLGGTIPVFNPDIKSVVTIYDVQYRDIPNNFSPAKRIFLNNAIPRALEAAEIVCVPSEFCANSLQRHFGFPKERCRLVAPPFDIQPQQTRQPTHSPTEKFLLYPAVTWPHKSHKFLIELAEHVNDVRLIFTGASGPSHAEVLAAMKDSPAADRIDHLGVVGDAQLDSLYRQALCLVFPSRYEGFGQPIVEAMARGCPVIASQYGAIPETVGNGGVTLPLDVDAWSDAVQQMFHPEHRTELIDSGFRRASDFSSQHSSTAQLAVYRELLCP</sequence>
<feature type="domain" description="Glycosyltransferase subfamily 4-like N-terminal" evidence="3">
    <location>
        <begin position="13"/>
        <end position="171"/>
    </location>
</feature>